<evidence type="ECO:0000313" key="3">
    <source>
        <dbReference type="Proteomes" id="UP000256964"/>
    </source>
</evidence>
<reference evidence="2 3" key="1">
    <citation type="journal article" date="2018" name="Biotechnol. Biofuels">
        <title>Integrative visual omics of the white-rot fungus Polyporus brumalis exposes the biotechnological potential of its oxidative enzymes for delignifying raw plant biomass.</title>
        <authorList>
            <person name="Miyauchi S."/>
            <person name="Rancon A."/>
            <person name="Drula E."/>
            <person name="Hage H."/>
            <person name="Chaduli D."/>
            <person name="Favel A."/>
            <person name="Grisel S."/>
            <person name="Henrissat B."/>
            <person name="Herpoel-Gimbert I."/>
            <person name="Ruiz-Duenas F.J."/>
            <person name="Chevret D."/>
            <person name="Hainaut M."/>
            <person name="Lin J."/>
            <person name="Wang M."/>
            <person name="Pangilinan J."/>
            <person name="Lipzen A."/>
            <person name="Lesage-Meessen L."/>
            <person name="Navarro D."/>
            <person name="Riley R."/>
            <person name="Grigoriev I.V."/>
            <person name="Zhou S."/>
            <person name="Raouche S."/>
            <person name="Rosso M.N."/>
        </authorList>
    </citation>
    <scope>NUCLEOTIDE SEQUENCE [LARGE SCALE GENOMIC DNA]</scope>
    <source>
        <strain evidence="2 3">BRFM 1820</strain>
    </source>
</reference>
<dbReference type="Proteomes" id="UP000256964">
    <property type="component" value="Unassembled WGS sequence"/>
</dbReference>
<dbReference type="Gene3D" id="3.40.50.880">
    <property type="match status" value="1"/>
</dbReference>
<dbReference type="InterPro" id="IPR029062">
    <property type="entry name" value="Class_I_gatase-like"/>
</dbReference>
<dbReference type="OrthoDB" id="543156at2759"/>
<dbReference type="PANTHER" id="PTHR43130:SF15">
    <property type="entry name" value="THIJ_PFPI FAMILY PROTEIN (AFU_ORTHOLOGUE AFUA_5G14240)"/>
    <property type="match status" value="1"/>
</dbReference>
<dbReference type="CDD" id="cd03139">
    <property type="entry name" value="GATase1_PfpI_2"/>
    <property type="match status" value="1"/>
</dbReference>
<organism evidence="2 3">
    <name type="scientific">Lentinus brumalis</name>
    <dbReference type="NCBI Taxonomy" id="2498619"/>
    <lineage>
        <taxon>Eukaryota</taxon>
        <taxon>Fungi</taxon>
        <taxon>Dikarya</taxon>
        <taxon>Basidiomycota</taxon>
        <taxon>Agaricomycotina</taxon>
        <taxon>Agaricomycetes</taxon>
        <taxon>Polyporales</taxon>
        <taxon>Polyporaceae</taxon>
        <taxon>Lentinus</taxon>
    </lineage>
</organism>
<name>A0A371CNC7_9APHY</name>
<dbReference type="InterPro" id="IPR052158">
    <property type="entry name" value="INH-QAR"/>
</dbReference>
<protein>
    <submittedName>
        <fullName evidence="2">Class I glutamine amidotransferase-like protein</fullName>
    </submittedName>
</protein>
<gene>
    <name evidence="2" type="ORF">OH76DRAFT_1411784</name>
</gene>
<dbReference type="EMBL" id="KZ857501">
    <property type="protein sequence ID" value="RDX41795.1"/>
    <property type="molecule type" value="Genomic_DNA"/>
</dbReference>
<dbReference type="STRING" id="139420.A0A371CNC7"/>
<keyword evidence="3" id="KW-1185">Reference proteome</keyword>
<proteinExistence type="predicted"/>
<dbReference type="SUPFAM" id="SSF52317">
    <property type="entry name" value="Class I glutamine amidotransferase-like"/>
    <property type="match status" value="1"/>
</dbReference>
<dbReference type="PANTHER" id="PTHR43130">
    <property type="entry name" value="ARAC-FAMILY TRANSCRIPTIONAL REGULATOR"/>
    <property type="match status" value="1"/>
</dbReference>
<dbReference type="InterPro" id="IPR002818">
    <property type="entry name" value="DJ-1/PfpI"/>
</dbReference>
<feature type="domain" description="DJ-1/PfpI" evidence="1">
    <location>
        <begin position="15"/>
        <end position="199"/>
    </location>
</feature>
<dbReference type="AlphaFoldDB" id="A0A371CNC7"/>
<dbReference type="Pfam" id="PF01965">
    <property type="entry name" value="DJ-1_PfpI"/>
    <property type="match status" value="1"/>
</dbReference>
<evidence type="ECO:0000259" key="1">
    <source>
        <dbReference type="Pfam" id="PF01965"/>
    </source>
</evidence>
<sequence length="236" mass="26004">MSSLSEYLHLVAPSKAGILLFPGFEPLDVFGPVEALQMLSHAVKFDLVWIGPTLDPVSTAPKDLMANDPTFKNQGSSIDTRVVPTHTYDNPPDDLEVLLVPGGLGTREHWPSSAPAVAFIEKTYPKLKYLITVCTGAGLAARAGVLDGKRATTNKFVWKETTSWRPQVQWVKLARYVVDGNCWTAAGVSAGIDVTLAWIAHVYGEEVARTAANHMEYEWRDDRNWDPFAYVFSEGP</sequence>
<accession>A0A371CNC7</accession>
<evidence type="ECO:0000313" key="2">
    <source>
        <dbReference type="EMBL" id="RDX41795.1"/>
    </source>
</evidence>